<evidence type="ECO:0000256" key="6">
    <source>
        <dbReference type="SAM" id="Phobius"/>
    </source>
</evidence>
<dbReference type="Gene3D" id="3.30.60.90">
    <property type="match status" value="2"/>
</dbReference>
<keyword evidence="3" id="KW-0862">Zinc</keyword>
<feature type="transmembrane region" description="Helical" evidence="6">
    <location>
        <begin position="2671"/>
        <end position="2694"/>
    </location>
</feature>
<feature type="domain" description="B box-type" evidence="7">
    <location>
        <begin position="1682"/>
        <end position="1727"/>
    </location>
</feature>
<dbReference type="InterPro" id="IPR000315">
    <property type="entry name" value="Znf_B-box"/>
</dbReference>
<dbReference type="Pfam" id="PF00569">
    <property type="entry name" value="ZZ"/>
    <property type="match status" value="1"/>
</dbReference>
<dbReference type="SMART" id="SM01337">
    <property type="entry name" value="APC10"/>
    <property type="match status" value="1"/>
</dbReference>
<feature type="transmembrane region" description="Helical" evidence="6">
    <location>
        <begin position="2790"/>
        <end position="2814"/>
    </location>
</feature>
<evidence type="ECO:0000313" key="9">
    <source>
        <dbReference type="EMBL" id="CAE1249576.1"/>
    </source>
</evidence>
<feature type="compositionally biased region" description="Acidic residues" evidence="5">
    <location>
        <begin position="9"/>
        <end position="27"/>
    </location>
</feature>
<dbReference type="InterPro" id="IPR013087">
    <property type="entry name" value="Znf_C2H2_type"/>
</dbReference>
<dbReference type="PROSITE" id="PS51284">
    <property type="entry name" value="DOC"/>
    <property type="match status" value="1"/>
</dbReference>
<reference evidence="9" key="1">
    <citation type="submission" date="2021-01" db="EMBL/GenBank/DDBJ databases">
        <authorList>
            <person name="Li R."/>
            <person name="Bekaert M."/>
        </authorList>
    </citation>
    <scope>NUCLEOTIDE SEQUENCE</scope>
    <source>
        <strain evidence="9">Farmed</strain>
    </source>
</reference>
<dbReference type="Pfam" id="PF03256">
    <property type="entry name" value="ANAPC10"/>
    <property type="match status" value="1"/>
</dbReference>
<evidence type="ECO:0000313" key="10">
    <source>
        <dbReference type="Proteomes" id="UP000597762"/>
    </source>
</evidence>
<dbReference type="InterPro" id="IPR043145">
    <property type="entry name" value="Znf_ZZ_sf"/>
</dbReference>
<dbReference type="PROSITE" id="PS01357">
    <property type="entry name" value="ZF_ZZ_1"/>
    <property type="match status" value="1"/>
</dbReference>
<keyword evidence="6" id="KW-1133">Transmembrane helix</keyword>
<dbReference type="PANTHER" id="PTHR22772">
    <property type="entry name" value="NOVEL ZZ TYPE ZINC FINGER DOMAIN CONTAINING PROTEIN"/>
    <property type="match status" value="1"/>
</dbReference>
<feature type="transmembrane region" description="Helical" evidence="6">
    <location>
        <begin position="2751"/>
        <end position="2784"/>
    </location>
</feature>
<dbReference type="OrthoDB" id="661148at2759"/>
<feature type="domain" description="DOC" evidence="8">
    <location>
        <begin position="211"/>
        <end position="390"/>
    </location>
</feature>
<dbReference type="EMBL" id="CAHIKZ030001018">
    <property type="protein sequence ID" value="CAE1249576.1"/>
    <property type="molecule type" value="Genomic_DNA"/>
</dbReference>
<evidence type="ECO:0000256" key="2">
    <source>
        <dbReference type="ARBA" id="ARBA00022771"/>
    </source>
</evidence>
<dbReference type="SUPFAM" id="SSF57850">
    <property type="entry name" value="RING/U-box"/>
    <property type="match status" value="2"/>
</dbReference>
<dbReference type="Gene3D" id="2.60.120.260">
    <property type="entry name" value="Galactose-binding domain-like"/>
    <property type="match status" value="1"/>
</dbReference>
<feature type="transmembrane region" description="Helical" evidence="6">
    <location>
        <begin position="2642"/>
        <end position="2664"/>
    </location>
</feature>
<keyword evidence="6" id="KW-0812">Transmembrane</keyword>
<name>A0A812BWC9_ACAPH</name>
<sequence>MGNSPSNSEAEEEIREESAIETDENDNEGEKESSLLHLTELLFDLSALRNMACKLDEDLPQDVISQHQTYILRWIDERMSRRDTTITMREFCEMLIHKGVSEKDAAKAFQLFDTDGIGAAELQDIEREVGSTSLQTKCAFTEPERSIRKLKSTTLIRDVVHIFSEEPVKGSSSSKILKFLVQNRAPSTSLSLSIMKGVTNVMDLRMALVKSSFKSMDNFVAEESLGNGEEIQMVVKCIHSVEVSTNRLDTYRLTNGNSSSYWQSDGTCRSHWIRLRIKNNVVIKQLIINVSSLDQSYMPQIVSVSVGKSVSTLKEIKEVRIPNHVNGEYTLVENLKSYFPLIQINIKRCHSDGCDTRVHGVKALGYRIKPKDPGLSVSDASAVWFMQIMSTWITSVLPSNELMKQNVLMKTRNALENMQPLCLSQVSNERPQFLSRHVLKEIDKFLSDVLFDAEGKIVKDDLDILLSFNLARGSMKGLVKTIKMFQDFPDLSMPCSQLMIKMIKSRNLAWEKQANSLVLPLCGCDGGQMDEKSAPNNVLGNHWNLQVYFTEEGKTQVNMFFEAPDYVRLTKLRIKVVSGDRGARRGLVFVYRDEEKFNLEKHVNRFKKFDDWTRTQSKTYNTEELFVPSSEDDPVAVFEFDDDWDELEIPVVWYPEGKYVLVKFLEPRSDNSGRLGVRGIRFFGFHQSVVFSETNLPVTISNLKQTCLTGEEIQMLVLNFLIDLAQVQLNTKKSNRLEVLEIDEVPVHEIWHVITTYMGVENYDKVSSMIHLLHCLLPVMTSLNDDQKILIDQLFNFLCEILDNPKPGQNKIHKIAWQLIFDGAAVFFPDKESRGGKLLCLMDDVGKLVEKPSIQLVFQSLCQFYTTAEPMSLLSLPNGNLETAENFNSSKSLALLENLISVICHDLCGVVNMKSINEQLVPLHNLFSALQTSLIYWCWQHLNSTSELSKATAKDIVLRYSVTSAQKVNESFQFLLTKDHETLKEVLPRLDKLFPSIPFRQLLILLSNITEVLDPASRCLLLQHFKPILLQLYHMSLELPEFFPNLSHNFWLHSDKDEVVLKEWEVESPHHYENNQHISQSFHCPGASKIVVSFDSRCETESRYDYLQFKDATGESFRFAHKVGLDGWPDVFIFAGPSLHFTFKSDSSNTEWGYKFKVVARGSADTVLTWPYDMLLLLTKLFGQLCGSVLTANPVAAKDPISLFMDDNTEDLWDNALWTTIFRGGYTSPVLQRTLSGSCFTDVNPDVLQLLNDMMDGHPGLGADLLQKCRDHCKPQQIGGIEFDKAITAVFAAILWHSQDLREELESYIDQKDTWKIPDSIYTAFNSAESIRKPLMSQRQKMAVEADKSSRTTSDAENPVTVCQEKARFLLKFAGLSQNEIKGKANSEKRFSFHQSEVNSAEPLPLVMEFVKSENWTIEKVQSMLKERSEYAHVLVEIYNFIGDFISDMSTNEDILQIPIILFFQELLSYQNHSLHYCESLDGCGLELESKIQESFYNLLLKLINAFQLCKKRELSRVKEAAFNCYQAYLLHLLDINWQVYDLSFIHKIDLPTFLFQVSKDNLITKNCKPDVIEEEAELEEYERHIKMLKKTNKQDFNSFEEKNGPEKKEYEEFISKFSFLLDMQVVCNGCHKKIPDGRYKCLQCSSLDLCTSCISGGCLRTDKESQEHQEDHNIYHLVFHCDACEGYITGTRIWCKDCDYHLCLGCYKTFGNFSSHHKDDHTVKKIPRIISKSIAIETYIQQHSWILYVSLALQLNRMSSREQATNMDNRYYPLAFELHNKCINMVLNDLLYGLDENELSFLGDPRLIDCCDEQLFTSHLQFKIFSLLGMLIQEDGKGMNSFDMYKCISEDTFHEFLKAMFQISSSKIMYDDTTKFMAMGLLGRLLTRSTLQCADKAMLSIEDKVMDQLATGEKAVNFLLMWGGNCFEKGNIEWACSIARTIHKLDSKSHWNDVITKYIHECIKPIVESVISMPKNLPFALFSMFVLAGFPEIPNVGSMIFYSLNGQKEKPGIVLKHYSDKRQTLIADMKNKKWHKINDDAFVYEESTAINVIDTECDFTSLLVNTISQIGKLMEGENVCMELVWIMSLAQKILFRIFKNMNPFFVKEISTAEFVRCLVDFASQGTGLDKQWMLKDLETVFASQKYFIQTAFDDYILKELGQRFFFSGKSELATEVPEETPTNDDHSIDTGVQYEEFRGIQEGASSYASEEFDLSHEDMIASPDEVQFDIEQEQKKKSCELLQKANKTRVNDVYLMQLARAMVVLYSRQLLATMLAKWPDDAPLITADLFGIKNGYQVSCIFDLLNGVLPKKIIDEAIQNGTLHCHENILPEVTLMACQFLEEDNVVVITRESKHNYENNTKEEDKIHIPGASYLSVTFDSKCCTEEGCDELEFSTSSDFQNNLHEVSGVAHSNWTPFQVPGDTLYYKFTSDNENSFWGYKFTVTAGFRDRFNTGYLILHNLLFSRVYKHLPMKELWMHLVHVACKQTHKKRLNTILLLLQMIQIQFKNPDASQRIDLSLLCPLWDLYLGLSKNTSNKSGHLPPPVERALTELFLHAEDLAVKWGVSTDYLVALQDSEDIITKVIQGALVVASICFATFSFLDLLYFFFLPTFCYNFPLFLSSPSPSLSFSRCHRPSSFPLFTLLHIFSLLILAIRLLLFSLLSSSSSFLFLHFIRPLLLSSSASLFLFPSTFSPFSTSHPCPPLFFSSCRPLFFSFCSSPPLVILLFFSFLCRLPLFFSSCSSSSLVRLLLSFSLPIVVLPSFTLLVIVFLSFSLLLVLFIFSSCRCLPLFSLSFSSFFFLPFLSSSSSFILSLSSRLSLPL</sequence>
<dbReference type="InterPro" id="IPR004939">
    <property type="entry name" value="APC_su10/DOC_dom"/>
</dbReference>
<comment type="caution">
    <text evidence="9">The sequence shown here is derived from an EMBL/GenBank/DDBJ whole genome shotgun (WGS) entry which is preliminary data.</text>
</comment>
<evidence type="ECO:0000259" key="8">
    <source>
        <dbReference type="PROSITE" id="PS51284"/>
    </source>
</evidence>
<dbReference type="PANTHER" id="PTHR22772:SF4">
    <property type="entry name" value="ZINC FINGER ZZ-TYPE AND EF-HAND DOMAIN-CONTAINING PROTEIN 1"/>
    <property type="match status" value="1"/>
</dbReference>
<evidence type="ECO:0000256" key="1">
    <source>
        <dbReference type="ARBA" id="ARBA00022723"/>
    </source>
</evidence>
<dbReference type="SUPFAM" id="SSF49854">
    <property type="entry name" value="Spermadhesin, CUB domain"/>
    <property type="match status" value="1"/>
</dbReference>
<dbReference type="SUPFAM" id="SSF49785">
    <property type="entry name" value="Galactose-binding domain-like"/>
    <property type="match status" value="1"/>
</dbReference>
<accession>A0A812BWC9</accession>
<dbReference type="PROSITE" id="PS00028">
    <property type="entry name" value="ZINC_FINGER_C2H2_1"/>
    <property type="match status" value="1"/>
</dbReference>
<evidence type="ECO:0000259" key="7">
    <source>
        <dbReference type="PROSITE" id="PS50119"/>
    </source>
</evidence>
<proteinExistence type="predicted"/>
<feature type="transmembrane region" description="Helical" evidence="6">
    <location>
        <begin position="2589"/>
        <end position="2622"/>
    </location>
</feature>
<keyword evidence="6" id="KW-0472">Membrane</keyword>
<evidence type="ECO:0000256" key="4">
    <source>
        <dbReference type="PROSITE-ProRule" id="PRU00024"/>
    </source>
</evidence>
<dbReference type="PROSITE" id="PS50119">
    <property type="entry name" value="ZF_BBOX"/>
    <property type="match status" value="1"/>
</dbReference>
<evidence type="ECO:0000256" key="5">
    <source>
        <dbReference type="SAM" id="MobiDB-lite"/>
    </source>
</evidence>
<feature type="region of interest" description="Disordered" evidence="5">
    <location>
        <begin position="1"/>
        <end position="33"/>
    </location>
</feature>
<dbReference type="InterPro" id="IPR000433">
    <property type="entry name" value="Znf_ZZ"/>
</dbReference>
<keyword evidence="1" id="KW-0479">Metal-binding</keyword>
<dbReference type="InterPro" id="IPR008979">
    <property type="entry name" value="Galactose-bd-like_sf"/>
</dbReference>
<protein>
    <submittedName>
        <fullName evidence="9">Zinc finger ZZ-type and EF-hand domain-containing protein 1</fullName>
    </submittedName>
</protein>
<organism evidence="9 10">
    <name type="scientific">Acanthosepion pharaonis</name>
    <name type="common">Pharaoh cuttlefish</name>
    <name type="synonym">Sepia pharaonis</name>
    <dbReference type="NCBI Taxonomy" id="158019"/>
    <lineage>
        <taxon>Eukaryota</taxon>
        <taxon>Metazoa</taxon>
        <taxon>Spiralia</taxon>
        <taxon>Lophotrochozoa</taxon>
        <taxon>Mollusca</taxon>
        <taxon>Cephalopoda</taxon>
        <taxon>Coleoidea</taxon>
        <taxon>Decapodiformes</taxon>
        <taxon>Sepiida</taxon>
        <taxon>Sepiina</taxon>
        <taxon>Sepiidae</taxon>
        <taxon>Acanthosepion</taxon>
    </lineage>
</organism>
<dbReference type="InterPro" id="IPR040099">
    <property type="entry name" value="ZZEF1"/>
</dbReference>
<keyword evidence="10" id="KW-1185">Reference proteome</keyword>
<dbReference type="CDD" id="cd02249">
    <property type="entry name" value="ZZ"/>
    <property type="match status" value="1"/>
</dbReference>
<dbReference type="SMART" id="SM00291">
    <property type="entry name" value="ZnF_ZZ"/>
    <property type="match status" value="2"/>
</dbReference>
<dbReference type="Gene3D" id="2.60.120.290">
    <property type="entry name" value="Spermadhesin, CUB domain"/>
    <property type="match status" value="1"/>
</dbReference>
<feature type="transmembrane region" description="Helical" evidence="6">
    <location>
        <begin position="2714"/>
        <end position="2739"/>
    </location>
</feature>
<dbReference type="Proteomes" id="UP000597762">
    <property type="component" value="Unassembled WGS sequence"/>
</dbReference>
<evidence type="ECO:0000256" key="3">
    <source>
        <dbReference type="ARBA" id="ARBA00022833"/>
    </source>
</evidence>
<gene>
    <name evidence="9" type="ORF">SPHA_26683</name>
</gene>
<keyword evidence="2 4" id="KW-0863">Zinc-finger</keyword>
<dbReference type="GO" id="GO:0008270">
    <property type="term" value="F:zinc ion binding"/>
    <property type="evidence" value="ECO:0007669"/>
    <property type="project" value="UniProtKB-KW"/>
</dbReference>
<dbReference type="InterPro" id="IPR035914">
    <property type="entry name" value="Sperma_CUB_dom_sf"/>
</dbReference>